<sequence length="284" mass="33286">MQIFYATYPPMIKLLLCIFALCCVSLKSQTYRFEYELRYKYDSLSPNYEVENMILDISKKETKFYDYPYLKYDSINKNTGSNIQTSSQTNQRIARDVNSHENRQYISVDFDYFVISSEDRIDWKIENETSYLSPYHVQKASAVFAGRKWIAWFTSEIPFSEGPYKFNGLPGLIVSIYDAKKNFIYTLLQSKTLLHDFNTSSFIETNYGIKPISISIKQYNKLLVDKYDNPYDSAKKAIESGGTVTINNQVIKDKSELDKLKKSRQEIIRKYYNPIELKNAVNYN</sequence>
<dbReference type="EMBL" id="FTOJ01000001">
    <property type="protein sequence ID" value="SIS64214.1"/>
    <property type="molecule type" value="Genomic_DNA"/>
</dbReference>
<dbReference type="STRING" id="551459.SAMN05421796_101772"/>
<dbReference type="AlphaFoldDB" id="A0A1N7KRL9"/>
<dbReference type="InterPro" id="IPR005901">
    <property type="entry name" value="GLPGLI"/>
</dbReference>
<dbReference type="NCBIfam" id="TIGR01200">
    <property type="entry name" value="GLPGLI"/>
    <property type="match status" value="1"/>
</dbReference>
<evidence type="ECO:0000313" key="1">
    <source>
        <dbReference type="EMBL" id="SIS64214.1"/>
    </source>
</evidence>
<accession>A0A1N7KRL9</accession>
<evidence type="ECO:0000313" key="2">
    <source>
        <dbReference type="Proteomes" id="UP000186246"/>
    </source>
</evidence>
<dbReference type="Pfam" id="PF09697">
    <property type="entry name" value="Porph_ging"/>
    <property type="match status" value="1"/>
</dbReference>
<protein>
    <submittedName>
        <fullName evidence="1">GLPGLI family protein</fullName>
    </submittedName>
</protein>
<organism evidence="1 2">
    <name type="scientific">Chryseobacterium piscicola</name>
    <dbReference type="NCBI Taxonomy" id="551459"/>
    <lineage>
        <taxon>Bacteria</taxon>
        <taxon>Pseudomonadati</taxon>
        <taxon>Bacteroidota</taxon>
        <taxon>Flavobacteriia</taxon>
        <taxon>Flavobacteriales</taxon>
        <taxon>Weeksellaceae</taxon>
        <taxon>Chryseobacterium group</taxon>
        <taxon>Chryseobacterium</taxon>
    </lineage>
</organism>
<dbReference type="Proteomes" id="UP000186246">
    <property type="component" value="Unassembled WGS sequence"/>
</dbReference>
<gene>
    <name evidence="1" type="ORF">SAMN05421796_101772</name>
</gene>
<name>A0A1N7KRL9_9FLAO</name>
<proteinExistence type="predicted"/>
<reference evidence="2" key="1">
    <citation type="submission" date="2017-01" db="EMBL/GenBank/DDBJ databases">
        <authorList>
            <person name="Varghese N."/>
            <person name="Submissions S."/>
        </authorList>
    </citation>
    <scope>NUCLEOTIDE SEQUENCE [LARGE SCALE GENOMIC DNA]</scope>
    <source>
        <strain evidence="2">DSM 21068</strain>
    </source>
</reference>